<evidence type="ECO:0000313" key="1">
    <source>
        <dbReference type="EMBL" id="CAE0132591.1"/>
    </source>
</evidence>
<dbReference type="AlphaFoldDB" id="A0A7S3BDW3"/>
<evidence type="ECO:0008006" key="2">
    <source>
        <dbReference type="Google" id="ProtNLM"/>
    </source>
</evidence>
<protein>
    <recommendedName>
        <fullName evidence="2">NAD(P)(+)--arginine ADP-ribosyltransferase</fullName>
    </recommendedName>
</protein>
<reference evidence="1" key="1">
    <citation type="submission" date="2021-01" db="EMBL/GenBank/DDBJ databases">
        <authorList>
            <person name="Corre E."/>
            <person name="Pelletier E."/>
            <person name="Niang G."/>
            <person name="Scheremetjew M."/>
            <person name="Finn R."/>
            <person name="Kale V."/>
            <person name="Holt S."/>
            <person name="Cochrane G."/>
            <person name="Meng A."/>
            <person name="Brown T."/>
            <person name="Cohen L."/>
        </authorList>
    </citation>
    <scope>NUCLEOTIDE SEQUENCE</scope>
    <source>
        <strain evidence="1">CCMP281</strain>
    </source>
</reference>
<organism evidence="1">
    <name type="scientific">Haptolina ericina</name>
    <dbReference type="NCBI Taxonomy" id="156174"/>
    <lineage>
        <taxon>Eukaryota</taxon>
        <taxon>Haptista</taxon>
        <taxon>Haptophyta</taxon>
        <taxon>Prymnesiophyceae</taxon>
        <taxon>Prymnesiales</taxon>
        <taxon>Prymnesiaceae</taxon>
        <taxon>Haptolina</taxon>
    </lineage>
</organism>
<sequence length="144" mass="16086">MPVTVFCISEGLKKLRQAGFYQPDAMQTVKLWRGIKNIKMGEEFLCSGGAEPAPMSTTKSLQTAVEYSSSETPVLMRIWSEGWLMRGADVAFLSAFPSEKEMLFPPLTYLIPKYPGTKPMEVVVKGHRTRTYHILDVIAQLPAS</sequence>
<gene>
    <name evidence="1" type="ORF">HERI1096_LOCUS29264</name>
</gene>
<dbReference type="SUPFAM" id="SSF56399">
    <property type="entry name" value="ADP-ribosylation"/>
    <property type="match status" value="1"/>
</dbReference>
<dbReference type="Gene3D" id="3.90.176.10">
    <property type="entry name" value="Toxin ADP-ribosyltransferase, Chain A, domain 1"/>
    <property type="match status" value="1"/>
</dbReference>
<proteinExistence type="predicted"/>
<name>A0A7S3BDW3_9EUKA</name>
<accession>A0A7S3BDW3</accession>
<dbReference type="EMBL" id="HBHX01053054">
    <property type="protein sequence ID" value="CAE0132591.1"/>
    <property type="molecule type" value="Transcribed_RNA"/>
</dbReference>